<dbReference type="HAMAP" id="MF_00839">
    <property type="entry name" value="HPF"/>
    <property type="match status" value="1"/>
</dbReference>
<accession>K8Z9U0</accession>
<dbReference type="GO" id="GO:0043024">
    <property type="term" value="F:ribosomal small subunit binding"/>
    <property type="evidence" value="ECO:0007669"/>
    <property type="project" value="TreeGrafter"/>
</dbReference>
<dbReference type="InterPro" id="IPR038416">
    <property type="entry name" value="Ribosom_S30AE_C_sf"/>
</dbReference>
<dbReference type="InterPro" id="IPR032528">
    <property type="entry name" value="Ribosom_S30AE_C"/>
</dbReference>
<dbReference type="PANTHER" id="PTHR33231:SF1">
    <property type="entry name" value="30S RIBOSOMAL PROTEIN"/>
    <property type="match status" value="1"/>
</dbReference>
<sequence>MFKYVIRGENIEVTDAIRAYVEKKIDKLTRYFNQVPEATAHVNLRVYPERSTKIEVTLPLPYLTLRAEEMNPDLYSGIDLVVDKLERQLRKYKTKINRKMREKEKFSEHLHNLEVLAAQEEADEWEEEKQFDIVRTKHVNVKPMDSEEAILQMNMLGHDFFIFEDVDHGGVSIVYRRKDKKYGLITTEE</sequence>
<dbReference type="FunFam" id="3.30.505.50:FF:000001">
    <property type="entry name" value="Ribosome hibernation promoting factor"/>
    <property type="match status" value="1"/>
</dbReference>
<dbReference type="InterPro" id="IPR003489">
    <property type="entry name" value="RHF/RaiA"/>
</dbReference>
<evidence type="ECO:0000256" key="2">
    <source>
        <dbReference type="ARBA" id="ARBA00022845"/>
    </source>
</evidence>
<dbReference type="Proteomes" id="UP000016057">
    <property type="component" value="Unassembled WGS sequence"/>
</dbReference>
<dbReference type="CDD" id="cd00552">
    <property type="entry name" value="RaiA"/>
    <property type="match status" value="1"/>
</dbReference>
<gene>
    <name evidence="3" type="primary">hpf</name>
    <name evidence="5" type="ORF">C683_0426</name>
</gene>
<dbReference type="eggNOG" id="COG1544">
    <property type="taxonomic scope" value="Bacteria"/>
</dbReference>
<evidence type="ECO:0000313" key="5">
    <source>
        <dbReference type="EMBL" id="EKU27645.1"/>
    </source>
</evidence>
<comment type="caution">
    <text evidence="5">The sequence shown here is derived from an EMBL/GenBank/DDBJ whole genome shotgun (WGS) entry which is preliminary data.</text>
</comment>
<evidence type="ECO:0000256" key="1">
    <source>
        <dbReference type="ARBA" id="ARBA00022490"/>
    </source>
</evidence>
<dbReference type="PANTHER" id="PTHR33231">
    <property type="entry name" value="30S RIBOSOMAL PROTEIN"/>
    <property type="match status" value="1"/>
</dbReference>
<evidence type="ECO:0000313" key="6">
    <source>
        <dbReference type="Proteomes" id="UP000016057"/>
    </source>
</evidence>
<protein>
    <recommendedName>
        <fullName evidence="3">Ribosome hibernation promoting factor</fullName>
        <shortName evidence="3">HPF</shortName>
    </recommendedName>
</protein>
<dbReference type="STRING" id="1234409.C683_0426"/>
<keyword evidence="2 3" id="KW-0810">Translation regulation</keyword>
<comment type="subunit">
    <text evidence="3">Interacts with 100S ribosomes.</text>
</comment>
<comment type="subcellular location">
    <subcellularLocation>
        <location evidence="3">Cytoplasm</location>
    </subcellularLocation>
</comment>
<dbReference type="InterPro" id="IPR050574">
    <property type="entry name" value="HPF/YfiA_ribosome-assoc"/>
</dbReference>
<organism evidence="5 6">
    <name type="scientific">Catellicoccus marimammalium M35/04/3</name>
    <dbReference type="NCBI Taxonomy" id="1234409"/>
    <lineage>
        <taxon>Bacteria</taxon>
        <taxon>Bacillati</taxon>
        <taxon>Bacillota</taxon>
        <taxon>Bacilli</taxon>
        <taxon>Lactobacillales</taxon>
        <taxon>Enterococcaceae</taxon>
        <taxon>Catellicoccus</taxon>
    </lineage>
</organism>
<evidence type="ECO:0000259" key="4">
    <source>
        <dbReference type="Pfam" id="PF16321"/>
    </source>
</evidence>
<dbReference type="OrthoDB" id="9794975at2"/>
<dbReference type="GO" id="GO:0022627">
    <property type="term" value="C:cytosolic small ribosomal subunit"/>
    <property type="evidence" value="ECO:0007669"/>
    <property type="project" value="TreeGrafter"/>
</dbReference>
<proteinExistence type="inferred from homology"/>
<comment type="similarity">
    <text evidence="3">Belongs to the HPF/YfiA ribosome-associated protein family. Long HPF subfamily.</text>
</comment>
<dbReference type="Gene3D" id="3.30.160.100">
    <property type="entry name" value="Ribosome hibernation promotion factor-like"/>
    <property type="match status" value="1"/>
</dbReference>
<dbReference type="Pfam" id="PF02482">
    <property type="entry name" value="Ribosomal_S30AE"/>
    <property type="match status" value="1"/>
</dbReference>
<dbReference type="GO" id="GO:0045900">
    <property type="term" value="P:negative regulation of translational elongation"/>
    <property type="evidence" value="ECO:0007669"/>
    <property type="project" value="TreeGrafter"/>
</dbReference>
<dbReference type="Gene3D" id="3.30.505.50">
    <property type="entry name" value="Sigma 54 modulation/S30EA ribosomal protein, C-terminal domain"/>
    <property type="match status" value="1"/>
</dbReference>
<dbReference type="PATRIC" id="fig|1234409.3.peg.393"/>
<keyword evidence="6" id="KW-1185">Reference proteome</keyword>
<dbReference type="RefSeq" id="WP_009488898.1">
    <property type="nucleotide sequence ID" value="NZ_AMYT01000011.1"/>
</dbReference>
<dbReference type="EMBL" id="AMYT01000011">
    <property type="protein sequence ID" value="EKU27645.1"/>
    <property type="molecule type" value="Genomic_DNA"/>
</dbReference>
<feature type="domain" description="Sigma 54 modulation/S30EA ribosomal protein C-terminal" evidence="4">
    <location>
        <begin position="129"/>
        <end position="184"/>
    </location>
</feature>
<name>K8Z9U0_9ENTE</name>
<keyword evidence="1 3" id="KW-0963">Cytoplasm</keyword>
<dbReference type="Pfam" id="PF16321">
    <property type="entry name" value="Ribosom_S30AE_C"/>
    <property type="match status" value="1"/>
</dbReference>
<dbReference type="SUPFAM" id="SSF69754">
    <property type="entry name" value="Ribosome binding protein Y (YfiA homologue)"/>
    <property type="match status" value="1"/>
</dbReference>
<dbReference type="AlphaFoldDB" id="K8Z9U0"/>
<dbReference type="InterPro" id="IPR034694">
    <property type="entry name" value="HPF_long/plastid"/>
</dbReference>
<dbReference type="InterPro" id="IPR036567">
    <property type="entry name" value="RHF-like"/>
</dbReference>
<evidence type="ECO:0000256" key="3">
    <source>
        <dbReference type="HAMAP-Rule" id="MF_00839"/>
    </source>
</evidence>
<dbReference type="NCBIfam" id="TIGR00741">
    <property type="entry name" value="yfiA"/>
    <property type="match status" value="1"/>
</dbReference>
<reference evidence="5 6" key="1">
    <citation type="journal article" date="2013" name="Genome Announc.">
        <title>Draft Genome Sequence of Catellicoccus marimammalium, a Novel Species Commonly Found in Gull Feces.</title>
        <authorList>
            <person name="Weigand M.R."/>
            <person name="Ryu H."/>
            <person name="Bozcek L."/>
            <person name="Konstantinidis K.T."/>
            <person name="Santo Domingo J.W."/>
        </authorList>
    </citation>
    <scope>NUCLEOTIDE SEQUENCE [LARGE SCALE GENOMIC DNA]</scope>
    <source>
        <strain evidence="5 6">M35/04/3</strain>
    </source>
</reference>
<comment type="function">
    <text evidence="3">Required for dimerization of active 70S ribosomes into 100S ribosomes in stationary phase; 100S ribosomes are translationally inactive and sometimes present during exponential growth.</text>
</comment>